<keyword evidence="7" id="KW-1185">Reference proteome</keyword>
<evidence type="ECO:0000313" key="7">
    <source>
        <dbReference type="Proteomes" id="UP000215459"/>
    </source>
</evidence>
<evidence type="ECO:0000256" key="4">
    <source>
        <dbReference type="ARBA" id="ARBA00023102"/>
    </source>
</evidence>
<accession>A0A235B557</accession>
<dbReference type="GO" id="GO:0030170">
    <property type="term" value="F:pyridoxal phosphate binding"/>
    <property type="evidence" value="ECO:0007669"/>
    <property type="project" value="InterPro"/>
</dbReference>
<dbReference type="Gene3D" id="3.90.1150.10">
    <property type="entry name" value="Aspartate Aminotransferase, domain 1"/>
    <property type="match status" value="1"/>
</dbReference>
<dbReference type="GO" id="GO:0000105">
    <property type="term" value="P:L-histidine biosynthetic process"/>
    <property type="evidence" value="ECO:0007669"/>
    <property type="project" value="UniProtKB-KW"/>
</dbReference>
<sequence>MPSRPPFSDIVSSLPATVPFVPPEESERRTGQKIQLRLGANESSFGMSPRAAEAMRHAVEEAHLYGDAHCHELRTELARHHGVETEHIVFGSGIDELLGLICRVFLNPGDPITTSLGGYPTFNYHVKGFGGQLHQVPYDGDRNDLKGLADKARQTGSRILYLANPDNPTGTFYTAEELKCFRRQLPEGCLLLLDEAYVEFAPEEDVMPFDPADPQIIRTRTFSKAHGMAGARIAYAITHPETVDAVNKIRNHFGINRIAQAGALASLRDPGFIRSVAEKVAQGREEYASLARELGFRPIPSSTNFVAIDVGSAKRAQAIMDALWEEGVFVRVPGVEPLNRCIRVGVGTPEERRQFAEAFREAARRTGIDG</sequence>
<keyword evidence="4" id="KW-0028">Amino-acid biosynthesis</keyword>
<dbReference type="InterPro" id="IPR050106">
    <property type="entry name" value="HistidinolP_aminotransfase"/>
</dbReference>
<keyword evidence="2 6" id="KW-0808">Transferase</keyword>
<evidence type="ECO:0000256" key="2">
    <source>
        <dbReference type="ARBA" id="ARBA00022679"/>
    </source>
</evidence>
<evidence type="ECO:0000313" key="6">
    <source>
        <dbReference type="EMBL" id="OYD06745.1"/>
    </source>
</evidence>
<dbReference type="AlphaFoldDB" id="A0A235B557"/>
<proteinExistence type="predicted"/>
<dbReference type="Pfam" id="PF00155">
    <property type="entry name" value="Aminotran_1_2"/>
    <property type="match status" value="1"/>
</dbReference>
<dbReference type="GO" id="GO:0004400">
    <property type="term" value="F:histidinol-phosphate transaminase activity"/>
    <property type="evidence" value="ECO:0007669"/>
    <property type="project" value="UniProtKB-EC"/>
</dbReference>
<dbReference type="InterPro" id="IPR015421">
    <property type="entry name" value="PyrdxlP-dep_Trfase_major"/>
</dbReference>
<dbReference type="PANTHER" id="PTHR43643">
    <property type="entry name" value="HISTIDINOL-PHOSPHATE AMINOTRANSFERASE 2"/>
    <property type="match status" value="1"/>
</dbReference>
<dbReference type="EC" id="2.6.1.9" evidence="6"/>
<organism evidence="6 7">
    <name type="scientific">Paludifilum halophilum</name>
    <dbReference type="NCBI Taxonomy" id="1642702"/>
    <lineage>
        <taxon>Bacteria</taxon>
        <taxon>Bacillati</taxon>
        <taxon>Bacillota</taxon>
        <taxon>Bacilli</taxon>
        <taxon>Bacillales</taxon>
        <taxon>Thermoactinomycetaceae</taxon>
        <taxon>Paludifilum</taxon>
    </lineage>
</organism>
<dbReference type="OrthoDB" id="9813612at2"/>
<dbReference type="InterPro" id="IPR015424">
    <property type="entry name" value="PyrdxlP-dep_Trfase"/>
</dbReference>
<dbReference type="PANTHER" id="PTHR43643:SF3">
    <property type="entry name" value="HISTIDINOL-PHOSPHATE AMINOTRANSFERASE"/>
    <property type="match status" value="1"/>
</dbReference>
<dbReference type="CDD" id="cd00609">
    <property type="entry name" value="AAT_like"/>
    <property type="match status" value="1"/>
</dbReference>
<name>A0A235B557_9BACL</name>
<dbReference type="EMBL" id="NOWF01000009">
    <property type="protein sequence ID" value="OYD06745.1"/>
    <property type="molecule type" value="Genomic_DNA"/>
</dbReference>
<dbReference type="InterPro" id="IPR004839">
    <property type="entry name" value="Aminotransferase_I/II_large"/>
</dbReference>
<gene>
    <name evidence="6" type="ORF">CHM34_14365</name>
</gene>
<feature type="domain" description="Aminotransferase class I/classII large" evidence="5">
    <location>
        <begin position="34"/>
        <end position="359"/>
    </location>
</feature>
<evidence type="ECO:0000259" key="5">
    <source>
        <dbReference type="Pfam" id="PF00155"/>
    </source>
</evidence>
<comment type="caution">
    <text evidence="6">The sequence shown here is derived from an EMBL/GenBank/DDBJ whole genome shotgun (WGS) entry which is preliminary data.</text>
</comment>
<dbReference type="SUPFAM" id="SSF53383">
    <property type="entry name" value="PLP-dependent transferases"/>
    <property type="match status" value="1"/>
</dbReference>
<dbReference type="InterPro" id="IPR015422">
    <property type="entry name" value="PyrdxlP-dep_Trfase_small"/>
</dbReference>
<evidence type="ECO:0000256" key="3">
    <source>
        <dbReference type="ARBA" id="ARBA00022898"/>
    </source>
</evidence>
<dbReference type="RefSeq" id="WP_094265309.1">
    <property type="nucleotide sequence ID" value="NZ_NOWF01000009.1"/>
</dbReference>
<protein>
    <submittedName>
        <fullName evidence="6">Histidinol-phosphate aminotransferase</fullName>
        <ecNumber evidence="6">2.6.1.9</ecNumber>
    </submittedName>
</protein>
<keyword evidence="1 6" id="KW-0032">Aminotransferase</keyword>
<evidence type="ECO:0000256" key="1">
    <source>
        <dbReference type="ARBA" id="ARBA00022576"/>
    </source>
</evidence>
<keyword evidence="4" id="KW-0368">Histidine biosynthesis</keyword>
<dbReference type="Proteomes" id="UP000215459">
    <property type="component" value="Unassembled WGS sequence"/>
</dbReference>
<keyword evidence="3" id="KW-0663">Pyridoxal phosphate</keyword>
<reference evidence="6 7" key="1">
    <citation type="submission" date="2017-07" db="EMBL/GenBank/DDBJ databases">
        <title>The genome sequence of Paludifilum halophilum highlights mechanisms for microbial adaptation to high salt environemnts.</title>
        <authorList>
            <person name="Belbahri L."/>
        </authorList>
    </citation>
    <scope>NUCLEOTIDE SEQUENCE [LARGE SCALE GENOMIC DNA]</scope>
    <source>
        <strain evidence="6 7">DSM 102817</strain>
    </source>
</reference>
<dbReference type="Gene3D" id="3.40.640.10">
    <property type="entry name" value="Type I PLP-dependent aspartate aminotransferase-like (Major domain)"/>
    <property type="match status" value="1"/>
</dbReference>